<reference evidence="2" key="1">
    <citation type="submission" date="2016-07" db="EMBL/GenBank/DDBJ databases">
        <title>Microvirga ossetica sp. nov. a new species of rhizobia isolated from root nodules of the legume species Vicia alpestris Steven originated from North Ossetia region in the Caucasus.</title>
        <authorList>
            <person name="Safronova V.I."/>
            <person name="Kuznetsova I.G."/>
            <person name="Sazanova A.L."/>
            <person name="Belimov A."/>
            <person name="Andronov E."/>
            <person name="Osledkin Y.S."/>
            <person name="Onishchuk O.P."/>
            <person name="Kurchak O.N."/>
            <person name="Shaposhnikov A.I."/>
            <person name="Willems A."/>
            <person name="Tikhonovich I.A."/>
        </authorList>
    </citation>
    <scope>NUCLEOTIDE SEQUENCE [LARGE SCALE GENOMIC DNA]</scope>
    <source>
        <strain evidence="2">V5/3M</strain>
        <plasmid evidence="2">unnamed1</plasmid>
    </source>
</reference>
<feature type="chain" id="PRO_5008536176" evidence="1">
    <location>
        <begin position="23"/>
        <end position="155"/>
    </location>
</feature>
<dbReference type="OrthoDB" id="8018867at2"/>
<evidence type="ECO:0000256" key="1">
    <source>
        <dbReference type="SAM" id="SignalP"/>
    </source>
</evidence>
<protein>
    <submittedName>
        <fullName evidence="2">Uncharacterized protein</fullName>
    </submittedName>
</protein>
<proteinExistence type="predicted"/>
<feature type="signal peptide" evidence="1">
    <location>
        <begin position="1"/>
        <end position="22"/>
    </location>
</feature>
<dbReference type="RefSeq" id="WP_099514105.1">
    <property type="nucleotide sequence ID" value="NZ_CP016617.1"/>
</dbReference>
<sequence>MMRMRLAVLIASLALSPVVAEAAACKLEHATFRPKYAPEHFEIHSSRIGNDSVFDLIVRKTNETFRFRVDVDGSTGEGTITSVPDGAGHDPGIRTGFRLLDGKGLRTVPMGEIGHMSFYDLGRTFVDFRLRGRRNLEPYTSPPSGIWHVTACRPT</sequence>
<name>A0A1B2ESU5_9HYPH</name>
<organism evidence="2">
    <name type="scientific">Microvirga ossetica</name>
    <dbReference type="NCBI Taxonomy" id="1882682"/>
    <lineage>
        <taxon>Bacteria</taxon>
        <taxon>Pseudomonadati</taxon>
        <taxon>Pseudomonadota</taxon>
        <taxon>Alphaproteobacteria</taxon>
        <taxon>Hyphomicrobiales</taxon>
        <taxon>Methylobacteriaceae</taxon>
        <taxon>Microvirga</taxon>
    </lineage>
</organism>
<dbReference type="AlphaFoldDB" id="A0A1B2ESU5"/>
<geneLocation type="plasmid" evidence="2">
    <name>unnamed1</name>
</geneLocation>
<evidence type="ECO:0000313" key="2">
    <source>
        <dbReference type="EMBL" id="ANY83027.1"/>
    </source>
</evidence>
<keyword evidence="1" id="KW-0732">Signal</keyword>
<keyword evidence="2" id="KW-0614">Plasmid</keyword>
<accession>A0A1B2ESU5</accession>
<dbReference type="KEGG" id="moc:BB934_32980"/>
<gene>
    <name evidence="2" type="ORF">BB934_32980</name>
</gene>
<dbReference type="EMBL" id="CP016617">
    <property type="protein sequence ID" value="ANY83027.1"/>
    <property type="molecule type" value="Genomic_DNA"/>
</dbReference>